<dbReference type="OrthoDB" id="125099at2759"/>
<dbReference type="AlphaFoldDB" id="A0A9W6X3X0"/>
<protein>
    <submittedName>
        <fullName evidence="2">Unnamed protein product</fullName>
    </submittedName>
</protein>
<feature type="compositionally biased region" description="Low complexity" evidence="1">
    <location>
        <begin position="35"/>
        <end position="46"/>
    </location>
</feature>
<accession>A0A9W6X3X0</accession>
<evidence type="ECO:0000256" key="1">
    <source>
        <dbReference type="SAM" id="MobiDB-lite"/>
    </source>
</evidence>
<feature type="region of interest" description="Disordered" evidence="1">
    <location>
        <begin position="1"/>
        <end position="87"/>
    </location>
</feature>
<evidence type="ECO:0000313" key="2">
    <source>
        <dbReference type="EMBL" id="GMF30269.1"/>
    </source>
</evidence>
<evidence type="ECO:0000313" key="3">
    <source>
        <dbReference type="Proteomes" id="UP001165121"/>
    </source>
</evidence>
<reference evidence="2" key="1">
    <citation type="submission" date="2023-04" db="EMBL/GenBank/DDBJ databases">
        <title>Phytophthora fragariaefolia NBRC 109709.</title>
        <authorList>
            <person name="Ichikawa N."/>
            <person name="Sato H."/>
            <person name="Tonouchi N."/>
        </authorList>
    </citation>
    <scope>NUCLEOTIDE SEQUENCE</scope>
    <source>
        <strain evidence="2">NBRC 109709</strain>
    </source>
</reference>
<sequence>MQHLGAAGPPRRPRPRVSTSSAALPDGWFSIEPQSGKNSKGNGRSGPDALGLANTVNPLTFLARKPLPSERSVNGARQPQNPRQRRIRAAGESVFPVADAFSPQRSLRLAKLPLLKMERRHESVEDRRLPNQSLMATPTQINSFRESELPLHELIQTVDDAVKADPLAELNQSSIARLFMEQWFRQFEADRRSYKSIGEYI</sequence>
<proteinExistence type="predicted"/>
<dbReference type="Proteomes" id="UP001165121">
    <property type="component" value="Unassembled WGS sequence"/>
</dbReference>
<comment type="caution">
    <text evidence="2">The sequence shown here is derived from an EMBL/GenBank/DDBJ whole genome shotgun (WGS) entry which is preliminary data.</text>
</comment>
<organism evidence="2 3">
    <name type="scientific">Phytophthora fragariaefolia</name>
    <dbReference type="NCBI Taxonomy" id="1490495"/>
    <lineage>
        <taxon>Eukaryota</taxon>
        <taxon>Sar</taxon>
        <taxon>Stramenopiles</taxon>
        <taxon>Oomycota</taxon>
        <taxon>Peronosporomycetes</taxon>
        <taxon>Peronosporales</taxon>
        <taxon>Peronosporaceae</taxon>
        <taxon>Phytophthora</taxon>
    </lineage>
</organism>
<keyword evidence="3" id="KW-1185">Reference proteome</keyword>
<name>A0A9W6X3X0_9STRA</name>
<gene>
    <name evidence="2" type="ORF">Pfra01_000666900</name>
</gene>
<dbReference type="EMBL" id="BSXT01000571">
    <property type="protein sequence ID" value="GMF30269.1"/>
    <property type="molecule type" value="Genomic_DNA"/>
</dbReference>